<accession>A0A2Z7CCI6</accession>
<sequence>MFLVDWAVKMRIRPPEFETSICDARCHRGEVERLGRGYESRADVSVEDEEVAQPSVPLHRRERQLPQMPQSSSHQIFKPRGNQFKKSSSSGSSGSDSSGGGSSRAVFCGQCGQQGSIGGSLPSSYHPAQPRDQDFSSLRRPDSEDLLNLSTRDISGLSECLDKGAR</sequence>
<reference evidence="2 3" key="1">
    <citation type="journal article" date="2015" name="Proc. Natl. Acad. Sci. U.S.A.">
        <title>The resurrection genome of Boea hygrometrica: A blueprint for survival of dehydration.</title>
        <authorList>
            <person name="Xiao L."/>
            <person name="Yang G."/>
            <person name="Zhang L."/>
            <person name="Yang X."/>
            <person name="Zhao S."/>
            <person name="Ji Z."/>
            <person name="Zhou Q."/>
            <person name="Hu M."/>
            <person name="Wang Y."/>
            <person name="Chen M."/>
            <person name="Xu Y."/>
            <person name="Jin H."/>
            <person name="Xiao X."/>
            <person name="Hu G."/>
            <person name="Bao F."/>
            <person name="Hu Y."/>
            <person name="Wan P."/>
            <person name="Li L."/>
            <person name="Deng X."/>
            <person name="Kuang T."/>
            <person name="Xiang C."/>
            <person name="Zhu J.K."/>
            <person name="Oliver M.J."/>
            <person name="He Y."/>
        </authorList>
    </citation>
    <scope>NUCLEOTIDE SEQUENCE [LARGE SCALE GENOMIC DNA]</scope>
    <source>
        <strain evidence="3">cv. XS01</strain>
    </source>
</reference>
<protein>
    <submittedName>
        <fullName evidence="2">TMV resistance protein N-like</fullName>
    </submittedName>
</protein>
<keyword evidence="3" id="KW-1185">Reference proteome</keyword>
<gene>
    <name evidence="2" type="ORF">F511_34472</name>
</gene>
<evidence type="ECO:0000313" key="2">
    <source>
        <dbReference type="EMBL" id="KZV44770.1"/>
    </source>
</evidence>
<feature type="compositionally biased region" description="Basic and acidic residues" evidence="1">
    <location>
        <begin position="129"/>
        <end position="143"/>
    </location>
</feature>
<evidence type="ECO:0000313" key="3">
    <source>
        <dbReference type="Proteomes" id="UP000250235"/>
    </source>
</evidence>
<feature type="compositionally biased region" description="Low complexity" evidence="1">
    <location>
        <begin position="87"/>
        <end position="96"/>
    </location>
</feature>
<evidence type="ECO:0000256" key="1">
    <source>
        <dbReference type="SAM" id="MobiDB-lite"/>
    </source>
</evidence>
<name>A0A2Z7CCI6_9LAMI</name>
<dbReference type="AlphaFoldDB" id="A0A2Z7CCI6"/>
<feature type="region of interest" description="Disordered" evidence="1">
    <location>
        <begin position="37"/>
        <end position="151"/>
    </location>
</feature>
<organism evidence="2 3">
    <name type="scientific">Dorcoceras hygrometricum</name>
    <dbReference type="NCBI Taxonomy" id="472368"/>
    <lineage>
        <taxon>Eukaryota</taxon>
        <taxon>Viridiplantae</taxon>
        <taxon>Streptophyta</taxon>
        <taxon>Embryophyta</taxon>
        <taxon>Tracheophyta</taxon>
        <taxon>Spermatophyta</taxon>
        <taxon>Magnoliopsida</taxon>
        <taxon>eudicotyledons</taxon>
        <taxon>Gunneridae</taxon>
        <taxon>Pentapetalae</taxon>
        <taxon>asterids</taxon>
        <taxon>lamiids</taxon>
        <taxon>Lamiales</taxon>
        <taxon>Gesneriaceae</taxon>
        <taxon>Didymocarpoideae</taxon>
        <taxon>Trichosporeae</taxon>
        <taxon>Loxocarpinae</taxon>
        <taxon>Dorcoceras</taxon>
    </lineage>
</organism>
<dbReference type="Proteomes" id="UP000250235">
    <property type="component" value="Unassembled WGS sequence"/>
</dbReference>
<proteinExistence type="predicted"/>
<dbReference type="EMBL" id="KQ996502">
    <property type="protein sequence ID" value="KZV44770.1"/>
    <property type="molecule type" value="Genomic_DNA"/>
</dbReference>